<reference evidence="1" key="1">
    <citation type="submission" date="2012-04" db="EMBL/GenBank/DDBJ databases">
        <title>The Genome Sequence of Loa loa.</title>
        <authorList>
            <consortium name="The Broad Institute Genome Sequencing Platform"/>
            <consortium name="Broad Institute Genome Sequencing Center for Infectious Disease"/>
            <person name="Nutman T.B."/>
            <person name="Fink D.L."/>
            <person name="Russ C."/>
            <person name="Young S."/>
            <person name="Zeng Q."/>
            <person name="Gargeya S."/>
            <person name="Alvarado L."/>
            <person name="Berlin A."/>
            <person name="Chapman S.B."/>
            <person name="Chen Z."/>
            <person name="Freedman E."/>
            <person name="Gellesch M."/>
            <person name="Goldberg J."/>
            <person name="Griggs A."/>
            <person name="Gujja S."/>
            <person name="Heilman E.R."/>
            <person name="Heiman D."/>
            <person name="Howarth C."/>
            <person name="Mehta T."/>
            <person name="Neiman D."/>
            <person name="Pearson M."/>
            <person name="Roberts A."/>
            <person name="Saif S."/>
            <person name="Shea T."/>
            <person name="Shenoy N."/>
            <person name="Sisk P."/>
            <person name="Stolte C."/>
            <person name="Sykes S."/>
            <person name="White J."/>
            <person name="Yandava C."/>
            <person name="Haas B."/>
            <person name="Henn M.R."/>
            <person name="Nusbaum C."/>
            <person name="Birren B."/>
        </authorList>
    </citation>
    <scope>NUCLEOTIDE SEQUENCE [LARGE SCALE GENOMIC DNA]</scope>
</reference>
<proteinExistence type="predicted"/>
<organism evidence="1 2">
    <name type="scientific">Loa loa</name>
    <name type="common">Eye worm</name>
    <name type="synonym">Filaria loa</name>
    <dbReference type="NCBI Taxonomy" id="7209"/>
    <lineage>
        <taxon>Eukaryota</taxon>
        <taxon>Metazoa</taxon>
        <taxon>Ecdysozoa</taxon>
        <taxon>Nematoda</taxon>
        <taxon>Chromadorea</taxon>
        <taxon>Rhabditida</taxon>
        <taxon>Spirurina</taxon>
        <taxon>Spiruromorpha</taxon>
        <taxon>Filarioidea</taxon>
        <taxon>Onchocercidae</taxon>
        <taxon>Loa</taxon>
    </lineage>
</organism>
<protein>
    <submittedName>
        <fullName evidence="2">DNA-directed RNA polymerase</fullName>
    </submittedName>
</protein>
<evidence type="ECO:0000313" key="2">
    <source>
        <dbReference type="WBParaSite" id="EN70_3887"/>
    </source>
</evidence>
<dbReference type="AlphaFoldDB" id="A0A1I7VLL7"/>
<reference evidence="2" key="2">
    <citation type="submission" date="2016-11" db="UniProtKB">
        <authorList>
            <consortium name="WormBaseParasite"/>
        </authorList>
    </citation>
    <scope>IDENTIFICATION</scope>
</reference>
<evidence type="ECO:0000313" key="1">
    <source>
        <dbReference type="Proteomes" id="UP000095285"/>
    </source>
</evidence>
<sequence>MPLLPDVTHPINQIIKNGILIENRCRKQSSVVASMLAKVNMATNDTFNEPGIIIASSRTTCVDFDLPSLRRRYW</sequence>
<accession>A0A1I7VLL7</accession>
<name>A0A1I7VLL7_LOALO</name>
<keyword evidence="1" id="KW-1185">Reference proteome</keyword>
<dbReference type="STRING" id="7209.A0A1I7VLL7"/>
<dbReference type="Proteomes" id="UP000095285">
    <property type="component" value="Unassembled WGS sequence"/>
</dbReference>
<dbReference type="WBParaSite" id="EN70_3887">
    <property type="protein sequence ID" value="EN70_3887"/>
    <property type="gene ID" value="EN70_3887"/>
</dbReference>